<dbReference type="EMBL" id="CAIX01000352">
    <property type="protein sequence ID" value="CCI10708.1"/>
    <property type="molecule type" value="Genomic_DNA"/>
</dbReference>
<gene>
    <name evidence="1" type="ORF">BN9_113190</name>
</gene>
<comment type="caution">
    <text evidence="1">The sequence shown here is derived from an EMBL/GenBank/DDBJ whole genome shotgun (WGS) entry which is preliminary data.</text>
</comment>
<organism evidence="1 2">
    <name type="scientific">Albugo candida</name>
    <dbReference type="NCBI Taxonomy" id="65357"/>
    <lineage>
        <taxon>Eukaryota</taxon>
        <taxon>Sar</taxon>
        <taxon>Stramenopiles</taxon>
        <taxon>Oomycota</taxon>
        <taxon>Peronosporomycetes</taxon>
        <taxon>Albuginales</taxon>
        <taxon>Albuginaceae</taxon>
        <taxon>Albugo</taxon>
    </lineage>
</organism>
<dbReference type="Proteomes" id="UP000053237">
    <property type="component" value="Unassembled WGS sequence"/>
</dbReference>
<proteinExistence type="predicted"/>
<accession>A0A024FU76</accession>
<keyword evidence="2" id="KW-1185">Reference proteome</keyword>
<name>A0A024FU76_9STRA</name>
<evidence type="ECO:0000313" key="2">
    <source>
        <dbReference type="Proteomes" id="UP000053237"/>
    </source>
</evidence>
<protein>
    <submittedName>
        <fullName evidence="1">Uncharacterized protein</fullName>
    </submittedName>
</protein>
<reference evidence="1 2" key="1">
    <citation type="submission" date="2012-05" db="EMBL/GenBank/DDBJ databases">
        <title>Recombination and specialization in a pathogen metapopulation.</title>
        <authorList>
            <person name="Gardiner A."/>
            <person name="Kemen E."/>
            <person name="Schultz-Larsen T."/>
            <person name="MacLean D."/>
            <person name="Van Oosterhout C."/>
            <person name="Jones J.D.G."/>
        </authorList>
    </citation>
    <scope>NUCLEOTIDE SEQUENCE [LARGE SCALE GENOMIC DNA]</scope>
    <source>
        <strain evidence="1 2">Ac Nc2</strain>
    </source>
</reference>
<dbReference type="AlphaFoldDB" id="A0A024FU76"/>
<evidence type="ECO:0000313" key="1">
    <source>
        <dbReference type="EMBL" id="CCI10708.1"/>
    </source>
</evidence>
<dbReference type="InParanoid" id="A0A024FU76"/>
<sequence length="114" mass="12961">MSTVDKLPNRFPSNIYIAVTFVSHGVNSRFDFCNEILVRSSCAVDCGLTEILLRGPFKKLSVVEKCYRLSTGNVLSTLELVWFVRTRLYVQDHQPNILLCKPNRLLATLRKASN</sequence>